<sequence length="66" mass="7248">MFKISVHYEQQSGYFPAFCNKLRRPAVKENRAGCELLHFALRTPASAGLAISTQSKFSESARAGAT</sequence>
<reference evidence="2" key="1">
    <citation type="submission" date="2022-11" db="UniProtKB">
        <authorList>
            <consortium name="WormBaseParasite"/>
        </authorList>
    </citation>
    <scope>IDENTIFICATION</scope>
</reference>
<protein>
    <submittedName>
        <fullName evidence="2">Uncharacterized protein</fullName>
    </submittedName>
</protein>
<organism evidence="1 2">
    <name type="scientific">Romanomermis culicivorax</name>
    <name type="common">Nematode worm</name>
    <dbReference type="NCBI Taxonomy" id="13658"/>
    <lineage>
        <taxon>Eukaryota</taxon>
        <taxon>Metazoa</taxon>
        <taxon>Ecdysozoa</taxon>
        <taxon>Nematoda</taxon>
        <taxon>Enoplea</taxon>
        <taxon>Dorylaimia</taxon>
        <taxon>Mermithida</taxon>
        <taxon>Mermithoidea</taxon>
        <taxon>Mermithidae</taxon>
        <taxon>Romanomermis</taxon>
    </lineage>
</organism>
<proteinExistence type="predicted"/>
<dbReference type="Proteomes" id="UP000887565">
    <property type="component" value="Unplaced"/>
</dbReference>
<dbReference type="WBParaSite" id="nRc.2.0.1.t12042-RA">
    <property type="protein sequence ID" value="nRc.2.0.1.t12042-RA"/>
    <property type="gene ID" value="nRc.2.0.1.g12042"/>
</dbReference>
<evidence type="ECO:0000313" key="2">
    <source>
        <dbReference type="WBParaSite" id="nRc.2.0.1.t12042-RA"/>
    </source>
</evidence>
<accession>A0A915IDR8</accession>
<evidence type="ECO:0000313" key="1">
    <source>
        <dbReference type="Proteomes" id="UP000887565"/>
    </source>
</evidence>
<dbReference type="AlphaFoldDB" id="A0A915IDR8"/>
<name>A0A915IDR8_ROMCU</name>
<keyword evidence="1" id="KW-1185">Reference proteome</keyword>